<dbReference type="GeneID" id="35381932"/>
<dbReference type="EMBL" id="LT906555">
    <property type="protein sequence ID" value="SNW62077.1"/>
    <property type="molecule type" value="Genomic_DNA"/>
</dbReference>
<proteinExistence type="predicted"/>
<organism evidence="1">
    <name type="scientific">Orpheovirus IHUMI-LCC2</name>
    <dbReference type="NCBI Taxonomy" id="2023057"/>
    <lineage>
        <taxon>Viruses</taxon>
        <taxon>Varidnaviria</taxon>
        <taxon>Bamfordvirae</taxon>
        <taxon>Nucleocytoviricota</taxon>
        <taxon>Megaviricetes</taxon>
        <taxon>Pimascovirales</taxon>
        <taxon>Ocovirineae</taxon>
        <taxon>Orpheoviridae</taxon>
        <taxon>Alphaorpheovirus</taxon>
        <taxon>Alphaorpheovirus massiliense</taxon>
    </lineage>
</organism>
<evidence type="ECO:0000313" key="2">
    <source>
        <dbReference type="Proteomes" id="UP000236316"/>
    </source>
</evidence>
<evidence type="ECO:0000313" key="1">
    <source>
        <dbReference type="EMBL" id="SNW62077.1"/>
    </source>
</evidence>
<dbReference type="RefSeq" id="YP_009448379.1">
    <property type="nucleotide sequence ID" value="NC_036594.1"/>
</dbReference>
<keyword evidence="2" id="KW-1185">Reference proteome</keyword>
<sequence>MECNVGVIIDLLPTISINCNILYLINIMSTCKSLYNKIYDTQFWKSLGNDITRKYILQSLNHKYHSKLQISICKLIYNEFGFVFENVDEYWNMSMTHSNNNIQKLFSINCLFKLCLHISSDYDCTDDDDDDDIILDIHYIKNIKYKIIYPEVCQCLDFSSVFCCRNIGNEIIWPFSTFKFNPFFGKDYKLSHTHKKYGFTLMDIKEEISNYFIDNLEEIKNLGINVFEFCIYGIKYCNDGQWKDISILTD</sequence>
<protein>
    <recommendedName>
        <fullName evidence="3">F-box domain-containing protein</fullName>
    </recommendedName>
</protein>
<name>A0A2I2L3I5_9VIRU</name>
<reference evidence="1" key="1">
    <citation type="submission" date="2017-08" db="EMBL/GenBank/DDBJ databases">
        <authorList>
            <consortium name="Urmite Genomes"/>
        </authorList>
    </citation>
    <scope>NUCLEOTIDE SEQUENCE [LARGE SCALE GENOMIC DNA]</scope>
    <source>
        <strain evidence="1">IHUMI-LCC2</strain>
    </source>
</reference>
<dbReference type="KEGG" id="vg:35381932"/>
<gene>
    <name evidence="1" type="ORF">ORPV_173</name>
</gene>
<dbReference type="Proteomes" id="UP000236316">
    <property type="component" value="Segment"/>
</dbReference>
<evidence type="ECO:0008006" key="3">
    <source>
        <dbReference type="Google" id="ProtNLM"/>
    </source>
</evidence>
<accession>A0A2I2L3I5</accession>